<dbReference type="PANTHER" id="PTHR42734">
    <property type="entry name" value="METAL TRANSPORT SYSTEM ATP-BINDING PROTEIN TM_0124-RELATED"/>
    <property type="match status" value="1"/>
</dbReference>
<comment type="caution">
    <text evidence="3">The sequence shown here is derived from an EMBL/GenBank/DDBJ whole genome shotgun (WGS) entry which is preliminary data.</text>
</comment>
<dbReference type="PANTHER" id="PTHR42734:SF17">
    <property type="entry name" value="METAL TRANSPORT SYSTEM ATP-BINDING PROTEIN TM_0124-RELATED"/>
    <property type="match status" value="1"/>
</dbReference>
<protein>
    <recommendedName>
        <fullName evidence="4">Vitamin B12 import ATP-binding protein BtuD</fullName>
    </recommendedName>
</protein>
<dbReference type="SUPFAM" id="SSF52540">
    <property type="entry name" value="P-loop containing nucleoside triphosphate hydrolases"/>
    <property type="match status" value="1"/>
</dbReference>
<evidence type="ECO:0000313" key="3">
    <source>
        <dbReference type="EMBL" id="MPM57181.1"/>
    </source>
</evidence>
<evidence type="ECO:0008006" key="4">
    <source>
        <dbReference type="Google" id="ProtNLM"/>
    </source>
</evidence>
<evidence type="ECO:0000256" key="2">
    <source>
        <dbReference type="ARBA" id="ARBA00022448"/>
    </source>
</evidence>
<accession>A0A645AXZ7</accession>
<dbReference type="InterPro" id="IPR050153">
    <property type="entry name" value="Metal_Ion_Import_ABC"/>
</dbReference>
<dbReference type="EMBL" id="VSSQ01016130">
    <property type="protein sequence ID" value="MPM57181.1"/>
    <property type="molecule type" value="Genomic_DNA"/>
</dbReference>
<name>A0A645AXZ7_9ZZZZ</name>
<dbReference type="Gene3D" id="3.40.50.300">
    <property type="entry name" value="P-loop containing nucleotide triphosphate hydrolases"/>
    <property type="match status" value="1"/>
</dbReference>
<keyword evidence="2" id="KW-0813">Transport</keyword>
<dbReference type="InterPro" id="IPR027417">
    <property type="entry name" value="P-loop_NTPase"/>
</dbReference>
<organism evidence="3">
    <name type="scientific">bioreactor metagenome</name>
    <dbReference type="NCBI Taxonomy" id="1076179"/>
    <lineage>
        <taxon>unclassified sequences</taxon>
        <taxon>metagenomes</taxon>
        <taxon>ecological metagenomes</taxon>
    </lineage>
</organism>
<reference evidence="3" key="1">
    <citation type="submission" date="2019-08" db="EMBL/GenBank/DDBJ databases">
        <authorList>
            <person name="Kucharzyk K."/>
            <person name="Murdoch R.W."/>
            <person name="Higgins S."/>
            <person name="Loffler F."/>
        </authorList>
    </citation>
    <scope>NUCLEOTIDE SEQUENCE</scope>
</reference>
<dbReference type="AlphaFoldDB" id="A0A645AXZ7"/>
<proteinExistence type="inferred from homology"/>
<comment type="similarity">
    <text evidence="1">Belongs to the ABC transporter superfamily.</text>
</comment>
<gene>
    <name evidence="3" type="ORF">SDC9_104003</name>
</gene>
<sequence>MAPLNLLILDEHTAALDPRSSETVMELTGEIVKQKKLTTVMVTHNLKHASDYGKRLIMMHRGGIAFDVEGDAKAALTAKELAEKFSEVSFEQPN</sequence>
<evidence type="ECO:0000256" key="1">
    <source>
        <dbReference type="ARBA" id="ARBA00005417"/>
    </source>
</evidence>